<keyword evidence="1" id="KW-0812">Transmembrane</keyword>
<feature type="transmembrane region" description="Helical" evidence="1">
    <location>
        <begin position="37"/>
        <end position="56"/>
    </location>
</feature>
<dbReference type="EMBL" id="CP082904">
    <property type="protein sequence ID" value="UQY42953.1"/>
    <property type="molecule type" value="Genomic_DNA"/>
</dbReference>
<proteinExistence type="predicted"/>
<keyword evidence="1" id="KW-1133">Transmembrane helix</keyword>
<dbReference type="RefSeq" id="WP_249891623.1">
    <property type="nucleotide sequence ID" value="NZ_CP082904.1"/>
</dbReference>
<evidence type="ECO:0000313" key="2">
    <source>
        <dbReference type="EMBL" id="UQY42953.1"/>
    </source>
</evidence>
<dbReference type="Proteomes" id="UP001056635">
    <property type="component" value="Chromosome"/>
</dbReference>
<keyword evidence="3" id="KW-1185">Reference proteome</keyword>
<evidence type="ECO:0000313" key="3">
    <source>
        <dbReference type="Proteomes" id="UP001056635"/>
    </source>
</evidence>
<name>A0ABY4R6R7_9GAMM</name>
<sequence length="60" mass="6561">MELFNEQQLTLVTSASRNGGWEGYWGHWRAAALNPRAVTVVVVVLAVTPVVAAMVVHGNW</sequence>
<keyword evidence="1" id="KW-0472">Membrane</keyword>
<evidence type="ECO:0000256" key="1">
    <source>
        <dbReference type="SAM" id="Phobius"/>
    </source>
</evidence>
<gene>
    <name evidence="2" type="ORF">K6958_13665</name>
</gene>
<accession>A0ABY4R6R7</accession>
<protein>
    <submittedName>
        <fullName evidence="2">Uncharacterized protein</fullName>
    </submittedName>
</protein>
<reference evidence="2" key="1">
    <citation type="submission" date="2021-09" db="EMBL/GenBank/DDBJ databases">
        <title>First case of bloodstream infection caused by Mixta hanseatica sp. nov., a member of the Erwiniaceae family.</title>
        <authorList>
            <person name="Both A."/>
            <person name="Huang J."/>
            <person name="Wenzel P."/>
            <person name="Aepfelbacher M."/>
            <person name="Rohde H."/>
            <person name="Christner M."/>
            <person name="Hentschke M."/>
        </authorList>
    </citation>
    <scope>NUCLEOTIDE SEQUENCE</scope>
    <source>
        <strain evidence="2">X22927</strain>
    </source>
</reference>
<organism evidence="2 3">
    <name type="scientific">Mixta hanseatica</name>
    <dbReference type="NCBI Taxonomy" id="2872648"/>
    <lineage>
        <taxon>Bacteria</taxon>
        <taxon>Pseudomonadati</taxon>
        <taxon>Pseudomonadota</taxon>
        <taxon>Gammaproteobacteria</taxon>
        <taxon>Enterobacterales</taxon>
        <taxon>Erwiniaceae</taxon>
        <taxon>Mixta</taxon>
    </lineage>
</organism>